<gene>
    <name evidence="4" type="ORF">PACLA_8A018885</name>
</gene>
<dbReference type="SUPFAM" id="SSF51735">
    <property type="entry name" value="NAD(P)-binding Rossmann-fold domains"/>
    <property type="match status" value="1"/>
</dbReference>
<sequence length="316" mass="35369">MFNNKRIDLKYIVEEYTSVAEKFVANYRLSGTRVFHSNDRQSVLSDTALQACVIATPTNTHEALILASLEAGKAVFCEKPLANSVEAIAKCYDEAHKRNLQLMCSFNRRFDPGFREIYNRAKAGELGQVQMAKQTSRDYPLSSMEYFRNTKGIYHDCAVHNIDLVTRIFGERPRTVYTTAHAFIKEIGEMNDVDTVAICLKFPSGGIGLIDISRYACFGYDQRLEVFGDQGMLTEQNYRATNVTFSGQDGATTGRIYDSFADRYAESYVKALDHFVDVVQGKCVAEITKESTLLVSEIVDACDKSLATGQPVTLPE</sequence>
<evidence type="ECO:0000313" key="5">
    <source>
        <dbReference type="Proteomes" id="UP001152795"/>
    </source>
</evidence>
<dbReference type="Gene3D" id="3.40.50.720">
    <property type="entry name" value="NAD(P)-binding Rossmann-like Domain"/>
    <property type="match status" value="1"/>
</dbReference>
<dbReference type="GO" id="GO:0000166">
    <property type="term" value="F:nucleotide binding"/>
    <property type="evidence" value="ECO:0007669"/>
    <property type="project" value="InterPro"/>
</dbReference>
<dbReference type="InterPro" id="IPR000683">
    <property type="entry name" value="Gfo/Idh/MocA-like_OxRdtase_N"/>
</dbReference>
<evidence type="ECO:0000256" key="1">
    <source>
        <dbReference type="ARBA" id="ARBA00023002"/>
    </source>
</evidence>
<dbReference type="AlphaFoldDB" id="A0A6S7FL43"/>
<feature type="domain" description="Gfo/Idh/MocA-like oxidoreductase N-terminal" evidence="2">
    <location>
        <begin position="5"/>
        <end position="104"/>
    </location>
</feature>
<dbReference type="InterPro" id="IPR004104">
    <property type="entry name" value="Gfo/Idh/MocA-like_OxRdtase_C"/>
</dbReference>
<keyword evidence="1" id="KW-0560">Oxidoreductase</keyword>
<dbReference type="InterPro" id="IPR036291">
    <property type="entry name" value="NAD(P)-bd_dom_sf"/>
</dbReference>
<evidence type="ECO:0000313" key="4">
    <source>
        <dbReference type="EMBL" id="CAB3978247.1"/>
    </source>
</evidence>
<dbReference type="GO" id="GO:0005737">
    <property type="term" value="C:cytoplasm"/>
    <property type="evidence" value="ECO:0007669"/>
    <property type="project" value="TreeGrafter"/>
</dbReference>
<protein>
    <submittedName>
        <fullName evidence="4">Trans-1,2-dihydrobenzene-1,2-diol dehydrogenase-like, partial</fullName>
    </submittedName>
</protein>
<dbReference type="EMBL" id="CACRXK020000098">
    <property type="protein sequence ID" value="CAB3978247.1"/>
    <property type="molecule type" value="Genomic_DNA"/>
</dbReference>
<dbReference type="Pfam" id="PF01408">
    <property type="entry name" value="GFO_IDH_MocA"/>
    <property type="match status" value="1"/>
</dbReference>
<dbReference type="GO" id="GO:0016491">
    <property type="term" value="F:oxidoreductase activity"/>
    <property type="evidence" value="ECO:0007669"/>
    <property type="project" value="UniProtKB-KW"/>
</dbReference>
<dbReference type="PANTHER" id="PTHR42840">
    <property type="entry name" value="NAD(P)-BINDING ROSSMANN-FOLD SUPERFAMILY PROTEIN-RELATED"/>
    <property type="match status" value="1"/>
</dbReference>
<comment type="caution">
    <text evidence="4">The sequence shown here is derived from an EMBL/GenBank/DDBJ whole genome shotgun (WGS) entry which is preliminary data.</text>
</comment>
<evidence type="ECO:0000259" key="3">
    <source>
        <dbReference type="Pfam" id="PF02894"/>
    </source>
</evidence>
<dbReference type="Gene3D" id="3.30.360.10">
    <property type="entry name" value="Dihydrodipicolinate Reductase, domain 2"/>
    <property type="match status" value="1"/>
</dbReference>
<accession>A0A6S7FL43</accession>
<dbReference type="GO" id="GO:0006740">
    <property type="term" value="P:NADPH regeneration"/>
    <property type="evidence" value="ECO:0007669"/>
    <property type="project" value="TreeGrafter"/>
</dbReference>
<dbReference type="PANTHER" id="PTHR42840:SF3">
    <property type="entry name" value="BINDING ROSSMANN FOLD OXIDOREDUCTASE, PUTATIVE (AFU_ORTHOLOGUE AFUA_2G10240)-RELATED"/>
    <property type="match status" value="1"/>
</dbReference>
<evidence type="ECO:0000259" key="2">
    <source>
        <dbReference type="Pfam" id="PF01408"/>
    </source>
</evidence>
<dbReference type="Pfam" id="PF02894">
    <property type="entry name" value="GFO_IDH_MocA_C"/>
    <property type="match status" value="1"/>
</dbReference>
<organism evidence="4 5">
    <name type="scientific">Paramuricea clavata</name>
    <name type="common">Red gorgonian</name>
    <name type="synonym">Violescent sea-whip</name>
    <dbReference type="NCBI Taxonomy" id="317549"/>
    <lineage>
        <taxon>Eukaryota</taxon>
        <taxon>Metazoa</taxon>
        <taxon>Cnidaria</taxon>
        <taxon>Anthozoa</taxon>
        <taxon>Octocorallia</taxon>
        <taxon>Malacalcyonacea</taxon>
        <taxon>Plexauridae</taxon>
        <taxon>Paramuricea</taxon>
    </lineage>
</organism>
<dbReference type="SUPFAM" id="SSF55347">
    <property type="entry name" value="Glyceraldehyde-3-phosphate dehydrogenase-like, C-terminal domain"/>
    <property type="match status" value="1"/>
</dbReference>
<dbReference type="OrthoDB" id="64915at2759"/>
<feature type="domain" description="Gfo/Idh/MocA-like oxidoreductase C-terminal" evidence="3">
    <location>
        <begin position="123"/>
        <end position="314"/>
    </location>
</feature>
<proteinExistence type="predicted"/>
<reference evidence="4" key="1">
    <citation type="submission" date="2020-04" db="EMBL/GenBank/DDBJ databases">
        <authorList>
            <person name="Alioto T."/>
            <person name="Alioto T."/>
            <person name="Gomez Garrido J."/>
        </authorList>
    </citation>
    <scope>NUCLEOTIDE SEQUENCE</scope>
    <source>
        <strain evidence="4">A484AB</strain>
    </source>
</reference>
<keyword evidence="5" id="KW-1185">Reference proteome</keyword>
<name>A0A6S7FL43_PARCT</name>
<dbReference type="Proteomes" id="UP001152795">
    <property type="component" value="Unassembled WGS sequence"/>
</dbReference>